<evidence type="ECO:0000259" key="5">
    <source>
        <dbReference type="Pfam" id="PF11967"/>
    </source>
</evidence>
<organism evidence="6 7">
    <name type="scientific">Cyclobacterium qasimii</name>
    <dbReference type="NCBI Taxonomy" id="1350429"/>
    <lineage>
        <taxon>Bacteria</taxon>
        <taxon>Pseudomonadati</taxon>
        <taxon>Bacteroidota</taxon>
        <taxon>Cytophagia</taxon>
        <taxon>Cytophagales</taxon>
        <taxon>Cyclobacteriaceae</taxon>
        <taxon>Cyclobacterium</taxon>
    </lineage>
</organism>
<accession>A0A512CF48</accession>
<dbReference type="PANTHER" id="PTHR33991">
    <property type="entry name" value="DNA REPAIR PROTEIN RECO"/>
    <property type="match status" value="1"/>
</dbReference>
<evidence type="ECO:0000256" key="2">
    <source>
        <dbReference type="ARBA" id="ARBA00023172"/>
    </source>
</evidence>
<dbReference type="GO" id="GO:0006302">
    <property type="term" value="P:double-strand break repair"/>
    <property type="evidence" value="ECO:0007669"/>
    <property type="project" value="TreeGrafter"/>
</dbReference>
<dbReference type="GO" id="GO:0006310">
    <property type="term" value="P:DNA recombination"/>
    <property type="evidence" value="ECO:0007669"/>
    <property type="project" value="UniProtKB-UniRule"/>
</dbReference>
<keyword evidence="1 4" id="KW-0227">DNA damage</keyword>
<evidence type="ECO:0000313" key="7">
    <source>
        <dbReference type="Proteomes" id="UP000321301"/>
    </source>
</evidence>
<protein>
    <recommendedName>
        <fullName evidence="4">DNA repair protein RecO</fullName>
    </recommendedName>
    <alternativeName>
        <fullName evidence="4">Recombination protein O</fullName>
    </alternativeName>
</protein>
<keyword evidence="3 4" id="KW-0234">DNA repair</keyword>
<comment type="caution">
    <text evidence="6">The sequence shown here is derived from an EMBL/GenBank/DDBJ whole genome shotgun (WGS) entry which is preliminary data.</text>
</comment>
<dbReference type="Proteomes" id="UP000321301">
    <property type="component" value="Unassembled WGS sequence"/>
</dbReference>
<dbReference type="SUPFAM" id="SSF50249">
    <property type="entry name" value="Nucleic acid-binding proteins"/>
    <property type="match status" value="1"/>
</dbReference>
<gene>
    <name evidence="4" type="primary">recO</name>
    <name evidence="6" type="ORF">CQA01_33300</name>
</gene>
<dbReference type="Pfam" id="PF02565">
    <property type="entry name" value="RecO_C"/>
    <property type="match status" value="1"/>
</dbReference>
<dbReference type="GO" id="GO:0043590">
    <property type="term" value="C:bacterial nucleoid"/>
    <property type="evidence" value="ECO:0007669"/>
    <property type="project" value="TreeGrafter"/>
</dbReference>
<dbReference type="NCBIfam" id="TIGR00613">
    <property type="entry name" value="reco"/>
    <property type="match status" value="1"/>
</dbReference>
<comment type="function">
    <text evidence="4">Involved in DNA repair and RecF pathway recombination.</text>
</comment>
<evidence type="ECO:0000313" key="6">
    <source>
        <dbReference type="EMBL" id="GEO22796.1"/>
    </source>
</evidence>
<dbReference type="RefSeq" id="WP_146948180.1">
    <property type="nucleotide sequence ID" value="NZ_BJYV01000017.1"/>
</dbReference>
<dbReference type="InterPro" id="IPR022572">
    <property type="entry name" value="DNA_rep/recomb_RecO_N"/>
</dbReference>
<dbReference type="InterPro" id="IPR003717">
    <property type="entry name" value="RecO"/>
</dbReference>
<keyword evidence="7" id="KW-1185">Reference proteome</keyword>
<reference evidence="6 7" key="1">
    <citation type="submission" date="2019-07" db="EMBL/GenBank/DDBJ databases">
        <title>Whole genome shotgun sequence of Cyclobacterium qasimii NBRC 106168.</title>
        <authorList>
            <person name="Hosoyama A."/>
            <person name="Uohara A."/>
            <person name="Ohji S."/>
            <person name="Ichikawa N."/>
        </authorList>
    </citation>
    <scope>NUCLEOTIDE SEQUENCE [LARGE SCALE GENOMIC DNA]</scope>
    <source>
        <strain evidence="6 7">NBRC 106168</strain>
    </source>
</reference>
<dbReference type="HAMAP" id="MF_00201">
    <property type="entry name" value="RecO"/>
    <property type="match status" value="1"/>
</dbReference>
<sequence length="228" mass="26232">MLKKTTGIVIGYTKYRETSIITKIFTRELGLKSYVVNGVRSTKSSSKVALFQPLTLVDLVVYDKENANINRIAEIKSDSSFQRIPFDFIRSGISMFVAEIMGKVVYDNYQNELLFDHLRKQILTLDAEHYQPALFPLYFLISTSRYLGFEPEDAADFFLQLPVDQSGRIYNNKVQFLDQILESEDHSPPVIPGNAKRQLLDDWILFYKIHMDGFGEIKSLTVLRTLLS</sequence>
<dbReference type="AlphaFoldDB" id="A0A512CF48"/>
<evidence type="ECO:0000256" key="1">
    <source>
        <dbReference type="ARBA" id="ARBA00022763"/>
    </source>
</evidence>
<evidence type="ECO:0000256" key="3">
    <source>
        <dbReference type="ARBA" id="ARBA00023204"/>
    </source>
</evidence>
<proteinExistence type="inferred from homology"/>
<dbReference type="EMBL" id="BJYV01000017">
    <property type="protein sequence ID" value="GEO22796.1"/>
    <property type="molecule type" value="Genomic_DNA"/>
</dbReference>
<feature type="domain" description="DNA replication/recombination mediator RecO N-terminal" evidence="5">
    <location>
        <begin position="1"/>
        <end position="77"/>
    </location>
</feature>
<dbReference type="Gene3D" id="2.40.50.140">
    <property type="entry name" value="Nucleic acid-binding proteins"/>
    <property type="match status" value="1"/>
</dbReference>
<dbReference type="InterPro" id="IPR012340">
    <property type="entry name" value="NA-bd_OB-fold"/>
</dbReference>
<name>A0A512CF48_9BACT</name>
<comment type="similarity">
    <text evidence="4">Belongs to the RecO family.</text>
</comment>
<evidence type="ECO:0000256" key="4">
    <source>
        <dbReference type="HAMAP-Rule" id="MF_00201"/>
    </source>
</evidence>
<keyword evidence="2 4" id="KW-0233">DNA recombination</keyword>
<dbReference type="Pfam" id="PF11967">
    <property type="entry name" value="RecO_N"/>
    <property type="match status" value="1"/>
</dbReference>
<dbReference type="PANTHER" id="PTHR33991:SF1">
    <property type="entry name" value="DNA REPAIR PROTEIN RECO"/>
    <property type="match status" value="1"/>
</dbReference>